<dbReference type="EMBL" id="JASNQZ010000018">
    <property type="protein sequence ID" value="KAL0945303.1"/>
    <property type="molecule type" value="Genomic_DNA"/>
</dbReference>
<dbReference type="PROSITE" id="PS00122">
    <property type="entry name" value="CARBOXYLESTERASE_B_1"/>
    <property type="match status" value="1"/>
</dbReference>
<dbReference type="SUPFAM" id="SSF53474">
    <property type="entry name" value="alpha/beta-Hydrolases"/>
    <property type="match status" value="1"/>
</dbReference>
<dbReference type="InterPro" id="IPR019826">
    <property type="entry name" value="Carboxylesterase_B_AS"/>
</dbReference>
<evidence type="ECO:0000313" key="7">
    <source>
        <dbReference type="EMBL" id="KAL0945303.1"/>
    </source>
</evidence>
<organism evidence="7 8">
    <name type="scientific">Hohenbuehelia grisea</name>
    <dbReference type="NCBI Taxonomy" id="104357"/>
    <lineage>
        <taxon>Eukaryota</taxon>
        <taxon>Fungi</taxon>
        <taxon>Dikarya</taxon>
        <taxon>Basidiomycota</taxon>
        <taxon>Agaricomycotina</taxon>
        <taxon>Agaricomycetes</taxon>
        <taxon>Agaricomycetidae</taxon>
        <taxon>Agaricales</taxon>
        <taxon>Pleurotineae</taxon>
        <taxon>Pleurotaceae</taxon>
        <taxon>Hohenbuehelia</taxon>
    </lineage>
</organism>
<proteinExistence type="inferred from homology"/>
<evidence type="ECO:0000256" key="4">
    <source>
        <dbReference type="RuleBase" id="RU361235"/>
    </source>
</evidence>
<comment type="similarity">
    <text evidence="1 4">Belongs to the type-B carboxylesterase/lipase family.</text>
</comment>
<name>A0ABR3IPT9_9AGAR</name>
<evidence type="ECO:0000259" key="6">
    <source>
        <dbReference type="Pfam" id="PF00135"/>
    </source>
</evidence>
<dbReference type="InterPro" id="IPR029058">
    <property type="entry name" value="AB_hydrolase_fold"/>
</dbReference>
<feature type="compositionally biased region" description="Polar residues" evidence="5">
    <location>
        <begin position="84"/>
        <end position="97"/>
    </location>
</feature>
<feature type="domain" description="Carboxylesterase type B" evidence="6">
    <location>
        <begin position="28"/>
        <end position="502"/>
    </location>
</feature>
<dbReference type="InterPro" id="IPR002168">
    <property type="entry name" value="Lipase_GDXG_HIS_AS"/>
</dbReference>
<keyword evidence="3 4" id="KW-0378">Hydrolase</keyword>
<feature type="region of interest" description="Disordered" evidence="5">
    <location>
        <begin position="84"/>
        <end position="108"/>
    </location>
</feature>
<comment type="caution">
    <text evidence="7">The sequence shown here is derived from an EMBL/GenBank/DDBJ whole genome shotgun (WGS) entry which is preliminary data.</text>
</comment>
<evidence type="ECO:0000313" key="8">
    <source>
        <dbReference type="Proteomes" id="UP001556367"/>
    </source>
</evidence>
<evidence type="ECO:0000256" key="5">
    <source>
        <dbReference type="SAM" id="MobiDB-lite"/>
    </source>
</evidence>
<sequence length="538" mass="56806">MQLTFINTLLYAIVPALALVVRDGSSAPIIDLGYAQYQGTTDSATNVTGLLGIRYADPPTGIFRWQAPRAPSNVTGVQQAITQPPQCNQAGSGTSPTNPLPDPGAGSNVKRAALATSEDCLFLNVFFPGSVVPSEPLPVVFWIHGGGYLAGSASGQNGADLVRESGNSVIAVVIQYRLGLFGFLPGTKVKEGGALNAGLLDQDFALQWVQQHISKFGGDPTKVTIWGESAGAGSVLQHVIARDGQTDPPLFRGAITSSTFLPSQYAFNDPVPEFLYSEVVNQANCNTTDDTLACLRGADGANLQNINTQINRAGFFGTFVIVPVVDGDFITQRATEALKQGKVNGQALLAVTNTHEGNAFVNQSTGSTVDVAQYASGLFPGFGDSEGTAAAQAYADVGTPLDQVNAIMGESIFICPTYFLLSAFAGRGFKAEFAIPPGGHGEDVNFYFPTNGVPAFNNSAFVASFADSFLAFVKDQDPNAKFNEADITPAWSLFNTSNTEMLFNRTEDGQPDIRSITTDVGVLARCSFWANMSALTAQ</sequence>
<accession>A0ABR3IPT9</accession>
<comment type="similarity">
    <text evidence="2">Belongs to the 'GDXG' lipolytic enzyme family.</text>
</comment>
<dbReference type="InterPro" id="IPR019819">
    <property type="entry name" value="Carboxylesterase_B_CS"/>
</dbReference>
<protein>
    <recommendedName>
        <fullName evidence="4">Carboxylic ester hydrolase</fullName>
        <ecNumber evidence="4">3.1.1.-</ecNumber>
    </recommendedName>
</protein>
<dbReference type="Proteomes" id="UP001556367">
    <property type="component" value="Unassembled WGS sequence"/>
</dbReference>
<dbReference type="PROSITE" id="PS01173">
    <property type="entry name" value="LIPASE_GDXG_HIS"/>
    <property type="match status" value="1"/>
</dbReference>
<dbReference type="PANTHER" id="PTHR11559">
    <property type="entry name" value="CARBOXYLESTERASE"/>
    <property type="match status" value="1"/>
</dbReference>
<dbReference type="InterPro" id="IPR002018">
    <property type="entry name" value="CarbesteraseB"/>
</dbReference>
<keyword evidence="4" id="KW-0732">Signal</keyword>
<dbReference type="InterPro" id="IPR050309">
    <property type="entry name" value="Type-B_Carboxylest/Lipase"/>
</dbReference>
<evidence type="ECO:0000256" key="3">
    <source>
        <dbReference type="ARBA" id="ARBA00022801"/>
    </source>
</evidence>
<dbReference type="Gene3D" id="3.40.50.1820">
    <property type="entry name" value="alpha/beta hydrolase"/>
    <property type="match status" value="1"/>
</dbReference>
<dbReference type="PROSITE" id="PS00941">
    <property type="entry name" value="CARBOXYLESTERASE_B_2"/>
    <property type="match status" value="1"/>
</dbReference>
<evidence type="ECO:0000256" key="1">
    <source>
        <dbReference type="ARBA" id="ARBA00005964"/>
    </source>
</evidence>
<dbReference type="EC" id="3.1.1.-" evidence="4"/>
<keyword evidence="8" id="KW-1185">Reference proteome</keyword>
<dbReference type="Pfam" id="PF00135">
    <property type="entry name" value="COesterase"/>
    <property type="match status" value="1"/>
</dbReference>
<gene>
    <name evidence="7" type="ORF">HGRIS_000809</name>
</gene>
<reference evidence="8" key="1">
    <citation type="submission" date="2024-06" db="EMBL/GenBank/DDBJ databases">
        <title>Multi-omics analyses provide insights into the biosynthesis of the anticancer antibiotic pleurotin in Hohenbuehelia grisea.</title>
        <authorList>
            <person name="Weaver J.A."/>
            <person name="Alberti F."/>
        </authorList>
    </citation>
    <scope>NUCLEOTIDE SEQUENCE [LARGE SCALE GENOMIC DNA]</scope>
    <source>
        <strain evidence="8">T-177</strain>
    </source>
</reference>
<feature type="chain" id="PRO_5044984887" description="Carboxylic ester hydrolase" evidence="4">
    <location>
        <begin position="19"/>
        <end position="538"/>
    </location>
</feature>
<feature type="signal peptide" evidence="4">
    <location>
        <begin position="1"/>
        <end position="18"/>
    </location>
</feature>
<evidence type="ECO:0000256" key="2">
    <source>
        <dbReference type="ARBA" id="ARBA00010515"/>
    </source>
</evidence>